<organism evidence="2 3">
    <name type="scientific">Fusarium sporotrichioides</name>
    <dbReference type="NCBI Taxonomy" id="5514"/>
    <lineage>
        <taxon>Eukaryota</taxon>
        <taxon>Fungi</taxon>
        <taxon>Dikarya</taxon>
        <taxon>Ascomycota</taxon>
        <taxon>Pezizomycotina</taxon>
        <taxon>Sordariomycetes</taxon>
        <taxon>Hypocreomycetidae</taxon>
        <taxon>Hypocreales</taxon>
        <taxon>Nectriaceae</taxon>
        <taxon>Fusarium</taxon>
    </lineage>
</organism>
<evidence type="ECO:0000256" key="1">
    <source>
        <dbReference type="SAM" id="MobiDB-lite"/>
    </source>
</evidence>
<dbReference type="Proteomes" id="UP000266152">
    <property type="component" value="Unassembled WGS sequence"/>
</dbReference>
<evidence type="ECO:0000313" key="3">
    <source>
        <dbReference type="Proteomes" id="UP000266152"/>
    </source>
</evidence>
<protein>
    <submittedName>
        <fullName evidence="2">Uncharacterized protein</fullName>
    </submittedName>
</protein>
<dbReference type="EMBL" id="PXOF01000054">
    <property type="protein sequence ID" value="RGP70127.1"/>
    <property type="molecule type" value="Genomic_DNA"/>
</dbReference>
<name>A0A395SD88_FUSSP</name>
<feature type="region of interest" description="Disordered" evidence="1">
    <location>
        <begin position="35"/>
        <end position="62"/>
    </location>
</feature>
<sequence length="372" mass="41071">MVGDKVNPRFQSIFADYWTDRKAAAQVQARAAQNFDNTLGPSPLPAGQSHSLSSLNGGQGGISAITNPQSELEINIAAPGQKCVEEALDRGSRDIENQIPETGLVVPTVNRRPVGLRPRRLDLIRRIKEHLSNSKLDSLKFRVVWGNRGYCIRAWSQDPVSKIIMIGFRENQRQRTDIPTLIALATAVDAEANTSGLILLSTLYDSSTQDLRGLGNDTRALRPPKDINLALDLIEQLLHQSVEAQQLCSLDYRQKCSSVSEATNMLVSILRNLTVISKVVVVLSGVHGISPFDESGCDIVLQIAELVRESKQTPQSAQFKLLLSLSGWGRTRIARAGIRPKEIVTVITTEDADDGRSKVSKQWENDKLQWFT</sequence>
<keyword evidence="3" id="KW-1185">Reference proteome</keyword>
<comment type="caution">
    <text evidence="2">The sequence shown here is derived from an EMBL/GenBank/DDBJ whole genome shotgun (WGS) entry which is preliminary data.</text>
</comment>
<gene>
    <name evidence="2" type="ORF">FSPOR_4239</name>
</gene>
<dbReference type="AlphaFoldDB" id="A0A395SD88"/>
<proteinExistence type="predicted"/>
<evidence type="ECO:0000313" key="2">
    <source>
        <dbReference type="EMBL" id="RGP70127.1"/>
    </source>
</evidence>
<accession>A0A395SD88</accession>
<reference evidence="2 3" key="1">
    <citation type="journal article" date="2018" name="PLoS Pathog.">
        <title>Evolution of structural diversity of trichothecenes, a family of toxins produced by plant pathogenic and entomopathogenic fungi.</title>
        <authorList>
            <person name="Proctor R.H."/>
            <person name="McCormick S.P."/>
            <person name="Kim H.S."/>
            <person name="Cardoza R.E."/>
            <person name="Stanley A.M."/>
            <person name="Lindo L."/>
            <person name="Kelly A."/>
            <person name="Brown D.W."/>
            <person name="Lee T."/>
            <person name="Vaughan M.M."/>
            <person name="Alexander N.J."/>
            <person name="Busman M."/>
            <person name="Gutierrez S."/>
        </authorList>
    </citation>
    <scope>NUCLEOTIDE SEQUENCE [LARGE SCALE GENOMIC DNA]</scope>
    <source>
        <strain evidence="2 3">NRRL 3299</strain>
    </source>
</reference>